<comment type="caution">
    <text evidence="1">The sequence shown here is derived from an EMBL/GenBank/DDBJ whole genome shotgun (WGS) entry which is preliminary data.</text>
</comment>
<gene>
    <name evidence="1" type="ORF">J2Y00_004504</name>
</gene>
<dbReference type="RefSeq" id="WP_309858182.1">
    <property type="nucleotide sequence ID" value="NZ_JAVDQJ010000017.1"/>
</dbReference>
<dbReference type="Proteomes" id="UP001185331">
    <property type="component" value="Unassembled WGS sequence"/>
</dbReference>
<evidence type="ECO:0000313" key="2">
    <source>
        <dbReference type="Proteomes" id="UP001185331"/>
    </source>
</evidence>
<organism evidence="1 2">
    <name type="scientific">Deinococcus soli</name>
    <name type="common">ex Cha et al. 2016</name>
    <dbReference type="NCBI Taxonomy" id="1309411"/>
    <lineage>
        <taxon>Bacteria</taxon>
        <taxon>Thermotogati</taxon>
        <taxon>Deinococcota</taxon>
        <taxon>Deinococci</taxon>
        <taxon>Deinococcales</taxon>
        <taxon>Deinococcaceae</taxon>
        <taxon>Deinococcus</taxon>
    </lineage>
</organism>
<reference evidence="1" key="1">
    <citation type="submission" date="2023-07" db="EMBL/GenBank/DDBJ databases">
        <title>Sorghum-associated microbial communities from plants grown in Nebraska, USA.</title>
        <authorList>
            <person name="Schachtman D."/>
        </authorList>
    </citation>
    <scope>NUCLEOTIDE SEQUENCE</scope>
    <source>
        <strain evidence="1">BE330</strain>
    </source>
</reference>
<name>A0AAE3XHX7_9DEIO</name>
<proteinExistence type="predicted"/>
<dbReference type="AlphaFoldDB" id="A0AAE3XHX7"/>
<evidence type="ECO:0000313" key="1">
    <source>
        <dbReference type="EMBL" id="MDR6220877.1"/>
    </source>
</evidence>
<accession>A0AAE3XHX7</accession>
<protein>
    <submittedName>
        <fullName evidence="1">Uncharacterized protein</fullName>
    </submittedName>
</protein>
<dbReference type="EMBL" id="JAVDQK010000018">
    <property type="protein sequence ID" value="MDR6220877.1"/>
    <property type="molecule type" value="Genomic_DNA"/>
</dbReference>
<sequence>MNAPGLTLKRHLLIDTLVMAIKVHELTDRLRCDAALRAEA</sequence>